<dbReference type="Pfam" id="PF08241">
    <property type="entry name" value="Methyltransf_11"/>
    <property type="match status" value="1"/>
</dbReference>
<keyword evidence="3" id="KW-1185">Reference proteome</keyword>
<sequence>MTDPAVRQAVRDLLTVPVRDESAGYLDLLEPERSGRSPSQRLMENSVFAAVYERAWRPVFTRLFSLGGTSTLVAGRALTGRLGRPGDRRVLDVACGPGNFTDRFARDLTGDGFCVGLDFSTPMLARAVADNDAPRAVYVRGDAHHIPFPDGSFDSVCCLAALYLIGDPLRVVDEMVRVVAPGGEVAVFTSVQTTLSSVPGARQALGMGGFRIFGRDEITDRLTAAGMRDVRQQITGQGQYVLATAPHDD</sequence>
<dbReference type="InterPro" id="IPR029063">
    <property type="entry name" value="SAM-dependent_MTases_sf"/>
</dbReference>
<keyword evidence="2" id="KW-0808">Transferase</keyword>
<dbReference type="PANTHER" id="PTHR43591">
    <property type="entry name" value="METHYLTRANSFERASE"/>
    <property type="match status" value="1"/>
</dbReference>
<dbReference type="CDD" id="cd02440">
    <property type="entry name" value="AdoMet_MTases"/>
    <property type="match status" value="1"/>
</dbReference>
<protein>
    <submittedName>
        <fullName evidence="2">Methyltransferase domain-containing protein</fullName>
    </submittedName>
</protein>
<reference evidence="2 3" key="1">
    <citation type="submission" date="2022-06" db="EMBL/GenBank/DDBJ databases">
        <title>Genomic Encyclopedia of Archaeal and Bacterial Type Strains, Phase II (KMG-II): from individual species to whole genera.</title>
        <authorList>
            <person name="Goeker M."/>
        </authorList>
    </citation>
    <scope>NUCLEOTIDE SEQUENCE [LARGE SCALE GENOMIC DNA]</scope>
    <source>
        <strain evidence="2 3">DSM 45037</strain>
    </source>
</reference>
<dbReference type="GO" id="GO:0032259">
    <property type="term" value="P:methylation"/>
    <property type="evidence" value="ECO:0007669"/>
    <property type="project" value="UniProtKB-KW"/>
</dbReference>
<proteinExistence type="predicted"/>
<dbReference type="InterPro" id="IPR013216">
    <property type="entry name" value="Methyltransf_11"/>
</dbReference>
<dbReference type="GO" id="GO:0008168">
    <property type="term" value="F:methyltransferase activity"/>
    <property type="evidence" value="ECO:0007669"/>
    <property type="project" value="UniProtKB-KW"/>
</dbReference>
<dbReference type="PANTHER" id="PTHR43591:SF99">
    <property type="entry name" value="OS06G0646000 PROTEIN"/>
    <property type="match status" value="1"/>
</dbReference>
<keyword evidence="2" id="KW-0489">Methyltransferase</keyword>
<feature type="domain" description="Methyltransferase type 11" evidence="1">
    <location>
        <begin position="91"/>
        <end position="186"/>
    </location>
</feature>
<dbReference type="Proteomes" id="UP001205740">
    <property type="component" value="Unassembled WGS sequence"/>
</dbReference>
<evidence type="ECO:0000313" key="2">
    <source>
        <dbReference type="EMBL" id="MCP2162055.1"/>
    </source>
</evidence>
<dbReference type="Gene3D" id="3.40.50.150">
    <property type="entry name" value="Vaccinia Virus protein VP39"/>
    <property type="match status" value="1"/>
</dbReference>
<accession>A0ABT1H5Y9</accession>
<dbReference type="EMBL" id="JAMTCG010000006">
    <property type="protein sequence ID" value="MCP2162055.1"/>
    <property type="molecule type" value="Genomic_DNA"/>
</dbReference>
<comment type="caution">
    <text evidence="2">The sequence shown here is derived from an EMBL/GenBank/DDBJ whole genome shotgun (WGS) entry which is preliminary data.</text>
</comment>
<organism evidence="2 3">
    <name type="scientific">Williamsia serinedens</name>
    <dbReference type="NCBI Taxonomy" id="391736"/>
    <lineage>
        <taxon>Bacteria</taxon>
        <taxon>Bacillati</taxon>
        <taxon>Actinomycetota</taxon>
        <taxon>Actinomycetes</taxon>
        <taxon>Mycobacteriales</taxon>
        <taxon>Nocardiaceae</taxon>
        <taxon>Williamsia</taxon>
    </lineage>
</organism>
<name>A0ABT1H5Y9_9NOCA</name>
<dbReference type="SUPFAM" id="SSF53335">
    <property type="entry name" value="S-adenosyl-L-methionine-dependent methyltransferases"/>
    <property type="match status" value="1"/>
</dbReference>
<evidence type="ECO:0000259" key="1">
    <source>
        <dbReference type="Pfam" id="PF08241"/>
    </source>
</evidence>
<evidence type="ECO:0000313" key="3">
    <source>
        <dbReference type="Proteomes" id="UP001205740"/>
    </source>
</evidence>
<gene>
    <name evidence="2" type="ORF">LX12_003259</name>
</gene>